<dbReference type="SUPFAM" id="SSF55729">
    <property type="entry name" value="Acyl-CoA N-acyltransferases (Nat)"/>
    <property type="match status" value="1"/>
</dbReference>
<name>A0A1H6TXD4_9BACT</name>
<sequence length="325" mass="37861">MEKRNFRWVKGLHEVRRGTLYSFKDESHSFKPDLFNTPDHLSTQGHKDSFLFCLSRINSPMISALIHFYKERGLNFHSPYRAPFGGINCSEDCTAEELNFLLCCVNKTAICEKIKYVTITARPSCYNQALHEVTDKIYLQAGFIHFLNQRNFHIEVRQLPFSDIICKQESRRLNKCKREGFEVAQVMNPVMSTIYLFLENSFKQKQYPLSISGSQLDTLFNRFPDKFLVFAVHSESRLIAVSIAVRVNERVLYNFLMADLHSYRSFSPGVLLYEGIYTYCQKEEIIILDQGISVDHNGLEKPELIRFKKNLGGQESLKITYKKYL</sequence>
<evidence type="ECO:0000313" key="1">
    <source>
        <dbReference type="EMBL" id="SEI83866.1"/>
    </source>
</evidence>
<dbReference type="AlphaFoldDB" id="A0A1H6TXD4"/>
<dbReference type="EMBL" id="FNXY01000003">
    <property type="protein sequence ID" value="SEI83866.1"/>
    <property type="molecule type" value="Genomic_DNA"/>
</dbReference>
<protein>
    <recommendedName>
        <fullName evidence="3">Acetyltransferase (GNAT) domain-containing protein</fullName>
    </recommendedName>
</protein>
<organism evidence="1 2">
    <name type="scientific">Dyadobacter koreensis</name>
    <dbReference type="NCBI Taxonomy" id="408657"/>
    <lineage>
        <taxon>Bacteria</taxon>
        <taxon>Pseudomonadati</taxon>
        <taxon>Bacteroidota</taxon>
        <taxon>Cytophagia</taxon>
        <taxon>Cytophagales</taxon>
        <taxon>Spirosomataceae</taxon>
        <taxon>Dyadobacter</taxon>
    </lineage>
</organism>
<dbReference type="STRING" id="408657.SAMN04487995_2435"/>
<dbReference type="Proteomes" id="UP000199532">
    <property type="component" value="Unassembled WGS sequence"/>
</dbReference>
<evidence type="ECO:0000313" key="2">
    <source>
        <dbReference type="Proteomes" id="UP000199532"/>
    </source>
</evidence>
<dbReference type="Gene3D" id="3.40.630.30">
    <property type="match status" value="1"/>
</dbReference>
<accession>A0A1H6TXD4</accession>
<evidence type="ECO:0008006" key="3">
    <source>
        <dbReference type="Google" id="ProtNLM"/>
    </source>
</evidence>
<keyword evidence="2" id="KW-1185">Reference proteome</keyword>
<gene>
    <name evidence="1" type="ORF">SAMN04487995_2435</name>
</gene>
<dbReference type="InterPro" id="IPR016181">
    <property type="entry name" value="Acyl_CoA_acyltransferase"/>
</dbReference>
<reference evidence="1 2" key="1">
    <citation type="submission" date="2016-10" db="EMBL/GenBank/DDBJ databases">
        <authorList>
            <person name="de Groot N.N."/>
        </authorList>
    </citation>
    <scope>NUCLEOTIDE SEQUENCE [LARGE SCALE GENOMIC DNA]</scope>
    <source>
        <strain evidence="1 2">DSM 19938</strain>
    </source>
</reference>
<proteinExistence type="predicted"/>